<dbReference type="STRING" id="477245.TU94_19475"/>
<dbReference type="Proteomes" id="UP000032234">
    <property type="component" value="Chromosome"/>
</dbReference>
<dbReference type="EMBL" id="CP010849">
    <property type="protein sequence ID" value="AJP03330.1"/>
    <property type="molecule type" value="Genomic_DNA"/>
</dbReference>
<dbReference type="NCBIfam" id="NF033530">
    <property type="entry name" value="lasso_PqqD_Strm"/>
    <property type="match status" value="1"/>
</dbReference>
<dbReference type="KEGG" id="scw:TU94_19475"/>
<sequence>MTLRFGADVSTAETDYGTVLLDQRSGHYWELNPTGALVVRTLMEGGDEATAVAALVARFDIDRAQAAQDVGALVRDLREAGLVA</sequence>
<dbReference type="HOGENOM" id="CLU_159325_3_0_11"/>
<dbReference type="Gene3D" id="1.10.10.1150">
    <property type="entry name" value="Coenzyme PQQ synthesis protein D (PqqD)"/>
    <property type="match status" value="1"/>
</dbReference>
<dbReference type="NCBIfam" id="TIGR04353">
    <property type="entry name" value="PqqD_rel_X"/>
    <property type="match status" value="1"/>
</dbReference>
<name>A0A0C5G419_9ACTN</name>
<dbReference type="RefSeq" id="WP_029386957.1">
    <property type="nucleotide sequence ID" value="NZ_CP010849.1"/>
</dbReference>
<dbReference type="Pfam" id="PF05402">
    <property type="entry name" value="PqqD"/>
    <property type="match status" value="1"/>
</dbReference>
<evidence type="ECO:0000313" key="2">
    <source>
        <dbReference type="Proteomes" id="UP000032234"/>
    </source>
</evidence>
<dbReference type="PATRIC" id="fig|477245.3.peg.4108"/>
<gene>
    <name evidence="1" type="ORF">TU94_19475</name>
</gene>
<keyword evidence="2" id="KW-1185">Reference proteome</keyword>
<dbReference type="AlphaFoldDB" id="A0A0C5G419"/>
<proteinExistence type="predicted"/>
<protein>
    <recommendedName>
        <fullName evidence="3">HPr-rel-A system PqqD family protein</fullName>
    </recommendedName>
</protein>
<dbReference type="InterPro" id="IPR008792">
    <property type="entry name" value="PQQD"/>
</dbReference>
<dbReference type="InterPro" id="IPR041881">
    <property type="entry name" value="PqqD_sf"/>
</dbReference>
<organism evidence="1 2">
    <name type="scientific">Streptomyces cyaneogriseus subsp. noncyanogenus</name>
    <dbReference type="NCBI Taxonomy" id="477245"/>
    <lineage>
        <taxon>Bacteria</taxon>
        <taxon>Bacillati</taxon>
        <taxon>Actinomycetota</taxon>
        <taxon>Actinomycetes</taxon>
        <taxon>Kitasatosporales</taxon>
        <taxon>Streptomycetaceae</taxon>
        <taxon>Streptomyces</taxon>
    </lineage>
</organism>
<reference evidence="1 2" key="1">
    <citation type="submission" date="2015-02" db="EMBL/GenBank/DDBJ databases">
        <title>Genome sequence of thermotolerant Streptomyces cyaneogriseus subsp. Noncyanogenus NMWT1, the producer of nematocidal antibiotics nemadectin.</title>
        <authorList>
            <person name="Wang H."/>
            <person name="Li C."/>
            <person name="Xiang W."/>
            <person name="Wang X."/>
        </authorList>
    </citation>
    <scope>NUCLEOTIDE SEQUENCE [LARGE SCALE GENOMIC DNA]</scope>
    <source>
        <strain evidence="1 2">NMWT 1</strain>
    </source>
</reference>
<accession>A0A0C5G419</accession>
<dbReference type="OrthoDB" id="5195143at2"/>
<evidence type="ECO:0000313" key="1">
    <source>
        <dbReference type="EMBL" id="AJP03330.1"/>
    </source>
</evidence>
<dbReference type="InterPro" id="IPR027599">
    <property type="entry name" value="PqqD-rel_X"/>
</dbReference>
<evidence type="ECO:0008006" key="3">
    <source>
        <dbReference type="Google" id="ProtNLM"/>
    </source>
</evidence>